<name>A0A5J4S3E8_9EUKA</name>
<proteinExistence type="predicted"/>
<accession>A0A5J4S3E8</accession>
<protein>
    <submittedName>
        <fullName evidence="1">Uncharacterized protein</fullName>
    </submittedName>
</protein>
<sequence>MPAILTGTAPYFPVPVFPLPRQHVSDSVLTCFLTDTIGLSAISTLHNVAHT</sequence>
<feature type="non-terminal residue" evidence="1">
    <location>
        <position position="51"/>
    </location>
</feature>
<evidence type="ECO:0000313" key="1">
    <source>
        <dbReference type="EMBL" id="KAA6340308.1"/>
    </source>
</evidence>
<reference evidence="1 2" key="1">
    <citation type="submission" date="2019-03" db="EMBL/GenBank/DDBJ databases">
        <title>Single cell metagenomics reveals metabolic interactions within the superorganism composed of flagellate Streblomastix strix and complex community of Bacteroidetes bacteria on its surface.</title>
        <authorList>
            <person name="Treitli S.C."/>
            <person name="Kolisko M."/>
            <person name="Husnik F."/>
            <person name="Keeling P."/>
            <person name="Hampl V."/>
        </authorList>
    </citation>
    <scope>NUCLEOTIDE SEQUENCE [LARGE SCALE GENOMIC DNA]</scope>
    <source>
        <strain evidence="1">ST1C</strain>
    </source>
</reference>
<gene>
    <name evidence="1" type="ORF">EZS28_052542</name>
</gene>
<comment type="caution">
    <text evidence="1">The sequence shown here is derived from an EMBL/GenBank/DDBJ whole genome shotgun (WGS) entry which is preliminary data.</text>
</comment>
<dbReference type="Proteomes" id="UP000324800">
    <property type="component" value="Unassembled WGS sequence"/>
</dbReference>
<organism evidence="1 2">
    <name type="scientific">Streblomastix strix</name>
    <dbReference type="NCBI Taxonomy" id="222440"/>
    <lineage>
        <taxon>Eukaryota</taxon>
        <taxon>Metamonada</taxon>
        <taxon>Preaxostyla</taxon>
        <taxon>Oxymonadida</taxon>
        <taxon>Streblomastigidae</taxon>
        <taxon>Streblomastix</taxon>
    </lineage>
</organism>
<evidence type="ECO:0000313" key="2">
    <source>
        <dbReference type="Proteomes" id="UP000324800"/>
    </source>
</evidence>
<dbReference type="EMBL" id="SNRW01040957">
    <property type="protein sequence ID" value="KAA6340308.1"/>
    <property type="molecule type" value="Genomic_DNA"/>
</dbReference>
<dbReference type="AlphaFoldDB" id="A0A5J4S3E8"/>